<evidence type="ECO:0000256" key="1">
    <source>
        <dbReference type="SAM" id="Phobius"/>
    </source>
</evidence>
<keyword evidence="1" id="KW-1133">Transmembrane helix</keyword>
<evidence type="ECO:0000313" key="3">
    <source>
        <dbReference type="WBParaSite" id="Gr19_v10_g17378.t1"/>
    </source>
</evidence>
<protein>
    <submittedName>
        <fullName evidence="3">Transmembrane protein</fullName>
    </submittedName>
</protein>
<keyword evidence="1" id="KW-0472">Membrane</keyword>
<keyword evidence="2" id="KW-1185">Reference proteome</keyword>
<proteinExistence type="predicted"/>
<organism evidence="2 3">
    <name type="scientific">Globodera rostochiensis</name>
    <name type="common">Golden nematode worm</name>
    <name type="synonym">Heterodera rostochiensis</name>
    <dbReference type="NCBI Taxonomy" id="31243"/>
    <lineage>
        <taxon>Eukaryota</taxon>
        <taxon>Metazoa</taxon>
        <taxon>Ecdysozoa</taxon>
        <taxon>Nematoda</taxon>
        <taxon>Chromadorea</taxon>
        <taxon>Rhabditida</taxon>
        <taxon>Tylenchina</taxon>
        <taxon>Tylenchomorpha</taxon>
        <taxon>Tylenchoidea</taxon>
        <taxon>Heteroderidae</taxon>
        <taxon>Heteroderinae</taxon>
        <taxon>Globodera</taxon>
    </lineage>
</organism>
<evidence type="ECO:0000313" key="2">
    <source>
        <dbReference type="Proteomes" id="UP000887572"/>
    </source>
</evidence>
<dbReference type="WBParaSite" id="Gr19_v10_g17378.t1">
    <property type="protein sequence ID" value="Gr19_v10_g17378.t1"/>
    <property type="gene ID" value="Gr19_v10_g17378"/>
</dbReference>
<dbReference type="Proteomes" id="UP000887572">
    <property type="component" value="Unplaced"/>
</dbReference>
<keyword evidence="1" id="KW-0812">Transmembrane</keyword>
<reference evidence="3" key="1">
    <citation type="submission" date="2022-11" db="UniProtKB">
        <authorList>
            <consortium name="WormBaseParasite"/>
        </authorList>
    </citation>
    <scope>IDENTIFICATION</scope>
</reference>
<sequence length="152" mass="16906">MKCEMLRADETFVGPSTDVVTHIIIPTIGFCIGMVVAMLIGINKCKQWELDKVVEIRRTRLTIQRLTARLRERNCKAIQKARDVRKRAIAAKEARSNPSASSVVPPPLYRLGHVALPPTGDSPPPSYEDSLLDQFFMECVSLGDDGRIIGTE</sequence>
<accession>A0A914HGV8</accession>
<feature type="transmembrane region" description="Helical" evidence="1">
    <location>
        <begin position="20"/>
        <end position="42"/>
    </location>
</feature>
<dbReference type="AlphaFoldDB" id="A0A914HGV8"/>
<name>A0A914HGV8_GLORO</name>